<evidence type="ECO:0000313" key="3">
    <source>
        <dbReference type="Proteomes" id="UP000643810"/>
    </source>
</evidence>
<dbReference type="RefSeq" id="WP_186854744.1">
    <property type="nucleotide sequence ID" value="NZ_JACOPG010000005.1"/>
</dbReference>
<dbReference type="Proteomes" id="UP000643810">
    <property type="component" value="Unassembled WGS sequence"/>
</dbReference>
<dbReference type="InterPro" id="IPR027980">
    <property type="entry name" value="RACo_C"/>
</dbReference>
<organism evidence="2 3">
    <name type="scientific">Roseburia lenta</name>
    <dbReference type="NCBI Taxonomy" id="2763061"/>
    <lineage>
        <taxon>Bacteria</taxon>
        <taxon>Bacillati</taxon>
        <taxon>Bacillota</taxon>
        <taxon>Clostridia</taxon>
        <taxon>Lachnospirales</taxon>
        <taxon>Lachnospiraceae</taxon>
        <taxon>Roseburia</taxon>
    </lineage>
</organism>
<comment type="caution">
    <text evidence="2">The sequence shown here is derived from an EMBL/GenBank/DDBJ whole genome shotgun (WGS) entry which is preliminary data.</text>
</comment>
<protein>
    <submittedName>
        <fullName evidence="2">DUF4445 domain-containing protein</fullName>
    </submittedName>
</protein>
<gene>
    <name evidence="2" type="ORF">H8R94_11865</name>
</gene>
<dbReference type="InterPro" id="IPR041414">
    <property type="entry name" value="Raco-like_middle"/>
</dbReference>
<dbReference type="Gene3D" id="3.10.20.30">
    <property type="match status" value="1"/>
</dbReference>
<dbReference type="InterPro" id="IPR012675">
    <property type="entry name" value="Beta-grasp_dom_sf"/>
</dbReference>
<evidence type="ECO:0000259" key="1">
    <source>
        <dbReference type="PROSITE" id="PS51085"/>
    </source>
</evidence>
<dbReference type="Gene3D" id="3.30.420.480">
    <property type="entry name" value="Domain of unknown function (DUF4445)"/>
    <property type="match status" value="1"/>
</dbReference>
<name>A0ABR7GJ55_9FIRM</name>
<dbReference type="InterPro" id="IPR036010">
    <property type="entry name" value="2Fe-2S_ferredoxin-like_sf"/>
</dbReference>
<dbReference type="Pfam" id="PF00111">
    <property type="entry name" value="Fer2"/>
    <property type="match status" value="1"/>
</dbReference>
<dbReference type="Pfam" id="PF14574">
    <property type="entry name" value="RACo_C_ter"/>
    <property type="match status" value="1"/>
</dbReference>
<accession>A0ABR7GJ55</accession>
<dbReference type="PROSITE" id="PS51085">
    <property type="entry name" value="2FE2S_FER_2"/>
    <property type="match status" value="1"/>
</dbReference>
<dbReference type="Pfam" id="PF17651">
    <property type="entry name" value="Raco_middle"/>
    <property type="match status" value="1"/>
</dbReference>
<dbReference type="InterPro" id="IPR052911">
    <property type="entry name" value="Corrinoid_activation_enz"/>
</dbReference>
<feature type="domain" description="2Fe-2S ferredoxin-type" evidence="1">
    <location>
        <begin position="1"/>
        <end position="87"/>
    </location>
</feature>
<dbReference type="EMBL" id="JACOPG010000005">
    <property type="protein sequence ID" value="MBC5687285.1"/>
    <property type="molecule type" value="Genomic_DNA"/>
</dbReference>
<proteinExistence type="predicted"/>
<keyword evidence="3" id="KW-1185">Reference proteome</keyword>
<dbReference type="CDD" id="cd00207">
    <property type="entry name" value="fer2"/>
    <property type="match status" value="1"/>
</dbReference>
<dbReference type="InterPro" id="IPR001041">
    <property type="entry name" value="2Fe-2S_ferredoxin-type"/>
</dbReference>
<reference evidence="2 3" key="1">
    <citation type="submission" date="2020-08" db="EMBL/GenBank/DDBJ databases">
        <title>Genome public.</title>
        <authorList>
            <person name="Liu C."/>
            <person name="Sun Q."/>
        </authorList>
    </citation>
    <scope>NUCLEOTIDE SEQUENCE [LARGE SCALE GENOMIC DNA]</scope>
    <source>
        <strain evidence="2 3">NSJ-9</strain>
    </source>
</reference>
<sequence>MRIGISAGVGKNKTIRDALQEQGLSLDYVCGGIGRCGKCAVRVISGHVPVTGADRAFFSKEALEQGWRLACQMQVTDDIEIEVAEDLVCQKEAGIQVAGLYPQDEKTDQGVPTKAAYGIAIDLGTTTIGFSLVDLATGQVESCLSRMNSQRIYGADVLSRIQSANEGHGDDLRRYAESDLTQGIKDLCKNRIQVSDIRHIVIAGNTTMCHLLRGYSCQTLGVAPFQPVSIKQEDFVQKGIAVTILPGASAFVGGDIISGIYGIREHMDADEPWMLLDFGTNGEMVLWTGEEYFATAAAAGPAFEGGNISCGCASIPGAISSVMIAGRNSHTRTIGGLPAIGICGSGILEAVSGMKKGGIVDENGTFAADSPEDGFALNTPGSQEKISLTQEDIRQFQMAKAAIAVGQKTLLKAAGMEAWQVKKVYLAGGMGTFLNVRAAVETGLVEKSFLPVAKAGGNTSLQGAVSYLKKTGQEQILEKDKLKEITEKMQVLMLADMPDFADAYISHMALTEFKA</sequence>
<evidence type="ECO:0000313" key="2">
    <source>
        <dbReference type="EMBL" id="MBC5687285.1"/>
    </source>
</evidence>
<dbReference type="PANTHER" id="PTHR42895:SF2">
    <property type="entry name" value="IRON-SULFUR CLUSTER PROTEIN"/>
    <property type="match status" value="1"/>
</dbReference>
<dbReference type="InterPro" id="IPR042259">
    <property type="entry name" value="Raco-like_middle_sf"/>
</dbReference>
<dbReference type="SUPFAM" id="SSF54292">
    <property type="entry name" value="2Fe-2S ferredoxin-like"/>
    <property type="match status" value="1"/>
</dbReference>
<dbReference type="PANTHER" id="PTHR42895">
    <property type="entry name" value="IRON-SULFUR CLUSTER-BINDING PROTEIN-RELATED"/>
    <property type="match status" value="1"/>
</dbReference>